<dbReference type="SMART" id="SM00854">
    <property type="entry name" value="PGA_cap"/>
    <property type="match status" value="1"/>
</dbReference>
<evidence type="ECO:0000259" key="2">
    <source>
        <dbReference type="SMART" id="SM00854"/>
    </source>
</evidence>
<evidence type="ECO:0000313" key="3">
    <source>
        <dbReference type="EMBL" id="QBQ55818.1"/>
    </source>
</evidence>
<name>A0A4P7BZX5_9GAMM</name>
<accession>A0A4P7BZX5</accession>
<dbReference type="EMBL" id="CP038033">
    <property type="protein sequence ID" value="QBQ55818.1"/>
    <property type="molecule type" value="Genomic_DNA"/>
</dbReference>
<gene>
    <name evidence="3" type="ORF">E3U44_15830</name>
</gene>
<dbReference type="InterPro" id="IPR052169">
    <property type="entry name" value="CW_Biosynth-Accessory"/>
</dbReference>
<feature type="domain" description="Capsule synthesis protein CapA" evidence="2">
    <location>
        <begin position="16"/>
        <end position="297"/>
    </location>
</feature>
<keyword evidence="4" id="KW-1185">Reference proteome</keyword>
<comment type="similarity">
    <text evidence="1">Belongs to the CapA family.</text>
</comment>
<dbReference type="CDD" id="cd07381">
    <property type="entry name" value="MPP_CapA"/>
    <property type="match status" value="1"/>
</dbReference>
<dbReference type="Proteomes" id="UP000294325">
    <property type="component" value="Chromosome"/>
</dbReference>
<dbReference type="SUPFAM" id="SSF56300">
    <property type="entry name" value="Metallo-dependent phosphatases"/>
    <property type="match status" value="1"/>
</dbReference>
<proteinExistence type="inferred from homology"/>
<evidence type="ECO:0000256" key="1">
    <source>
        <dbReference type="ARBA" id="ARBA00005662"/>
    </source>
</evidence>
<sequence>MEPAAPGPPGNSNLITLFLCGDVMTGRGIDQILPYSNPPAIHEPYMETATDYVRFAEKVNGPIPKPVDFAYIWGDALEELVLASPDVRIINLETSITTSEDWLPKGINYRMHPKNVPCITAAKIDCCVLANNHVLDWGYAGLAETLETLKKAGVSTAGAGDNLDQAEAAAIMEVAGKGRMLVFSLGSVTSGIPPDWAASENKAGVNLLEGFSEKTVRAIAESVREVKQPGDIVIASIHWGSNWGYYIPPEQRAFAHQLIEKAGVNIIHGHSSHHPKGIEIYQESPILYGCGDFLNDYEGIRGYEKYRGELTLMYFVSMEAGTGKVCHLEMVPLQIKHFRLNRASREDRQWLQETLTREGKKLGTQVKEGSHHTLILKWE</sequence>
<dbReference type="AlphaFoldDB" id="A0A4P7BZX5"/>
<dbReference type="RefSeq" id="WP_134359073.1">
    <property type="nucleotide sequence ID" value="NZ_CP038033.1"/>
</dbReference>
<dbReference type="PANTHER" id="PTHR33393:SF11">
    <property type="entry name" value="POLYGLUTAMINE SYNTHESIS ACCESSORY PROTEIN RV0574C-RELATED"/>
    <property type="match status" value="1"/>
</dbReference>
<protein>
    <submittedName>
        <fullName evidence="3">CapA family protein</fullName>
    </submittedName>
</protein>
<organism evidence="3 4">
    <name type="scientific">Nitrosococcus wardiae</name>
    <dbReference type="NCBI Taxonomy" id="1814290"/>
    <lineage>
        <taxon>Bacteria</taxon>
        <taxon>Pseudomonadati</taxon>
        <taxon>Pseudomonadota</taxon>
        <taxon>Gammaproteobacteria</taxon>
        <taxon>Chromatiales</taxon>
        <taxon>Chromatiaceae</taxon>
        <taxon>Nitrosococcus</taxon>
    </lineage>
</organism>
<dbReference type="Pfam" id="PF09587">
    <property type="entry name" value="PGA_cap"/>
    <property type="match status" value="1"/>
</dbReference>
<reference evidence="3 4" key="1">
    <citation type="submission" date="2019-03" db="EMBL/GenBank/DDBJ databases">
        <title>The genome sequence of Nitrosococcus wardiae strain D1FHST reveals the archetypal metabolic capacity of ammonia-oxidizing Gammaproteobacteria.</title>
        <authorList>
            <person name="Wang L."/>
            <person name="Lim C.K."/>
            <person name="Hanson T.E."/>
            <person name="Dang H."/>
            <person name="Klotz M.G."/>
        </authorList>
    </citation>
    <scope>NUCLEOTIDE SEQUENCE [LARGE SCALE GENOMIC DNA]</scope>
    <source>
        <strain evidence="3 4">D1FHS</strain>
    </source>
</reference>
<dbReference type="KEGG" id="nwr:E3U44_15830"/>
<evidence type="ECO:0000313" key="4">
    <source>
        <dbReference type="Proteomes" id="UP000294325"/>
    </source>
</evidence>
<dbReference type="OrthoDB" id="9810718at2"/>
<dbReference type="Gene3D" id="3.60.21.10">
    <property type="match status" value="1"/>
</dbReference>
<dbReference type="InterPro" id="IPR029052">
    <property type="entry name" value="Metallo-depent_PP-like"/>
</dbReference>
<dbReference type="PANTHER" id="PTHR33393">
    <property type="entry name" value="POLYGLUTAMINE SYNTHESIS ACCESSORY PROTEIN RV0574C-RELATED"/>
    <property type="match status" value="1"/>
</dbReference>
<dbReference type="InterPro" id="IPR019079">
    <property type="entry name" value="Capsule_synth_CapA"/>
</dbReference>